<evidence type="ECO:0000313" key="1">
    <source>
        <dbReference type="EMBL" id="THH31633.1"/>
    </source>
</evidence>
<protein>
    <submittedName>
        <fullName evidence="1">Uncharacterized protein</fullName>
    </submittedName>
</protein>
<sequence length="354" mass="38217">MCARTASWHHLLTCKLIYRVAAPLFYRTITLHSPPQTASLAATLRANCGLASWVRSITLEGVWMVGLDDVLGRCTSVQSLDLVLDDGWLGKECANSTKFMHGAGILARGINANEVLGFCDALGRVRDLKTLTIRKENSTYLTQLGPRTILQSIGKHMMQWKRLEHVELAFRYTNAQPLPIMVPSSPQSLVDDEHSDETCISLSAALAQAPKLRTVSTVMPAIWNDALLQISANPALQQIRFTAPPTPGAPASLQCVFPTALYFKEASKHPRLIELILAGSSVMTLEATSPIPLVAVAGRGRAKTVDSAPHVVPPPSNGAGAREVAVEMESEVLQPSKEAVVGRTKVGMRRSSAA</sequence>
<dbReference type="Proteomes" id="UP000308730">
    <property type="component" value="Unassembled WGS sequence"/>
</dbReference>
<dbReference type="EMBL" id="SGPM01000041">
    <property type="protein sequence ID" value="THH31633.1"/>
    <property type="molecule type" value="Genomic_DNA"/>
</dbReference>
<name>A0A4V3XJ43_9APHY</name>
<accession>A0A4V3XJ43</accession>
<organism evidence="1 2">
    <name type="scientific">Antrodiella citrinella</name>
    <dbReference type="NCBI Taxonomy" id="2447956"/>
    <lineage>
        <taxon>Eukaryota</taxon>
        <taxon>Fungi</taxon>
        <taxon>Dikarya</taxon>
        <taxon>Basidiomycota</taxon>
        <taxon>Agaricomycotina</taxon>
        <taxon>Agaricomycetes</taxon>
        <taxon>Polyporales</taxon>
        <taxon>Steccherinaceae</taxon>
        <taxon>Antrodiella</taxon>
    </lineage>
</organism>
<reference evidence="1 2" key="1">
    <citation type="submission" date="2019-02" db="EMBL/GenBank/DDBJ databases">
        <title>Genome sequencing of the rare red list fungi Antrodiella citrinella (Flaviporus citrinellus).</title>
        <authorList>
            <person name="Buettner E."/>
            <person name="Kellner H."/>
        </authorList>
    </citation>
    <scope>NUCLEOTIDE SEQUENCE [LARGE SCALE GENOMIC DNA]</scope>
    <source>
        <strain evidence="1 2">DSM 108506</strain>
    </source>
</reference>
<comment type="caution">
    <text evidence="1">The sequence shown here is derived from an EMBL/GenBank/DDBJ whole genome shotgun (WGS) entry which is preliminary data.</text>
</comment>
<keyword evidence="2" id="KW-1185">Reference proteome</keyword>
<gene>
    <name evidence="1" type="ORF">EUX98_g2526</name>
</gene>
<evidence type="ECO:0000313" key="2">
    <source>
        <dbReference type="Proteomes" id="UP000308730"/>
    </source>
</evidence>
<dbReference type="OrthoDB" id="2786563at2759"/>
<proteinExistence type="predicted"/>
<dbReference type="AlphaFoldDB" id="A0A4V3XJ43"/>